<proteinExistence type="predicted"/>
<organism evidence="3 4">
    <name type="scientific">Methanospirillum hungatei JF-1 (strain ATCC 27890 / DSM 864 / NBRC 100397 / JF-1)</name>
    <dbReference type="NCBI Taxonomy" id="323259"/>
    <lineage>
        <taxon>Archaea</taxon>
        <taxon>Methanobacteriati</taxon>
        <taxon>Methanobacteriota</taxon>
        <taxon>Stenosarchaea group</taxon>
        <taxon>Methanomicrobia</taxon>
        <taxon>Methanomicrobiales</taxon>
        <taxon>Methanospirillaceae</taxon>
        <taxon>Methanospirillum</taxon>
    </lineage>
</organism>
<keyword evidence="4" id="KW-1185">Reference proteome</keyword>
<name>Q2FND8_METHJ</name>
<dbReference type="AlphaFoldDB" id="Q2FND8"/>
<gene>
    <name evidence="3" type="ordered locus">Mhun_2220</name>
</gene>
<dbReference type="KEGG" id="mhu:Mhun_2220"/>
<evidence type="ECO:0000256" key="2">
    <source>
        <dbReference type="ARBA" id="ARBA00023150"/>
    </source>
</evidence>
<dbReference type="HOGENOM" id="CLU_056887_4_0_2"/>
<dbReference type="EnsemblBacteria" id="ABD41925">
    <property type="protein sequence ID" value="ABD41925"/>
    <property type="gene ID" value="Mhun_2220"/>
</dbReference>
<dbReference type="Pfam" id="PF02634">
    <property type="entry name" value="FdhD-NarQ"/>
    <property type="match status" value="1"/>
</dbReference>
<dbReference type="GeneID" id="3923541"/>
<accession>Q2FND8</accession>
<reference evidence="4" key="1">
    <citation type="journal article" date="2016" name="Stand. Genomic Sci.">
        <title>Complete genome sequence of Methanospirillum hungatei type strain JF1.</title>
        <authorList>
            <person name="Gunsalus R.P."/>
            <person name="Cook L.E."/>
            <person name="Crable B."/>
            <person name="Rohlin L."/>
            <person name="McDonald E."/>
            <person name="Mouttaki H."/>
            <person name="Sieber J.R."/>
            <person name="Poweleit N."/>
            <person name="Zhou H."/>
            <person name="Lapidus A.L."/>
            <person name="Daligault H.E."/>
            <person name="Land M."/>
            <person name="Gilna P."/>
            <person name="Ivanova N."/>
            <person name="Kyrpides N."/>
            <person name="Culley D.E."/>
            <person name="McInerney M.J."/>
        </authorList>
    </citation>
    <scope>NUCLEOTIDE SEQUENCE [LARGE SCALE GENOMIC DNA]</scope>
    <source>
        <strain evidence="4">ATCC 27890 / DSM 864 / NBRC 100397 / JF-1</strain>
    </source>
</reference>
<dbReference type="PANTHER" id="PTHR30592:SF1">
    <property type="entry name" value="SULFUR CARRIER PROTEIN FDHD"/>
    <property type="match status" value="1"/>
</dbReference>
<evidence type="ECO:0000313" key="3">
    <source>
        <dbReference type="EMBL" id="ABD41925.1"/>
    </source>
</evidence>
<sequence length="246" mass="26657">MKILDLSSEHLSGSPKDAASLLCDEEPVAIFINGRHISTVLLGSGNIREYVTGYLFTEQYIKTADEIESIRVEKNRASVLTTNIFSSPGPKKTILSGCGGAVSYIDPGKLPVLTGTFTIPASTIAPTIAHFMANEERQPGLVVSALYRPPQCLMFRQDIGDDQVTDRMIGAGLIGKIDFSSTYCLCSHTVTSETVRKCLMAGIPVLLTTGHCTRLAAQIGQKNGLCIGIIQDTRLLILSRPERITW</sequence>
<dbReference type="InterPro" id="IPR003786">
    <property type="entry name" value="FdhD"/>
</dbReference>
<dbReference type="GO" id="GO:0006777">
    <property type="term" value="P:Mo-molybdopterin cofactor biosynthetic process"/>
    <property type="evidence" value="ECO:0007669"/>
    <property type="project" value="UniProtKB-KW"/>
</dbReference>
<dbReference type="eggNOG" id="arCOG04358">
    <property type="taxonomic scope" value="Archaea"/>
</dbReference>
<dbReference type="Proteomes" id="UP000001941">
    <property type="component" value="Chromosome"/>
</dbReference>
<dbReference type="PANTHER" id="PTHR30592">
    <property type="entry name" value="FORMATE DEHYDROGENASE"/>
    <property type="match status" value="1"/>
</dbReference>
<dbReference type="OrthoDB" id="57189at2157"/>
<protein>
    <submittedName>
        <fullName evidence="3">Uncharacterized protein required for formate dehydrogenase activity-like protein</fullName>
    </submittedName>
</protein>
<evidence type="ECO:0000313" key="4">
    <source>
        <dbReference type="Proteomes" id="UP000001941"/>
    </source>
</evidence>
<dbReference type="SUPFAM" id="SSF53927">
    <property type="entry name" value="Cytidine deaminase-like"/>
    <property type="match status" value="1"/>
</dbReference>
<dbReference type="STRING" id="323259.Mhun_2220"/>
<dbReference type="InParanoid" id="Q2FND8"/>
<dbReference type="GO" id="GO:0016783">
    <property type="term" value="F:sulfurtransferase activity"/>
    <property type="evidence" value="ECO:0007669"/>
    <property type="project" value="InterPro"/>
</dbReference>
<evidence type="ECO:0000256" key="1">
    <source>
        <dbReference type="ARBA" id="ARBA00022490"/>
    </source>
</evidence>
<keyword evidence="1" id="KW-0963">Cytoplasm</keyword>
<dbReference type="Gene3D" id="3.10.20.10">
    <property type="match status" value="1"/>
</dbReference>
<keyword evidence="2" id="KW-0501">Molybdenum cofactor biosynthesis</keyword>
<dbReference type="EMBL" id="CP000254">
    <property type="protein sequence ID" value="ABD41925.1"/>
    <property type="molecule type" value="Genomic_DNA"/>
</dbReference>
<dbReference type="InterPro" id="IPR016193">
    <property type="entry name" value="Cytidine_deaminase-like"/>
</dbReference>
<dbReference type="RefSeq" id="WP_011449183.1">
    <property type="nucleotide sequence ID" value="NC_007796.1"/>
</dbReference>
<dbReference type="Gene3D" id="3.40.140.10">
    <property type="entry name" value="Cytidine Deaminase, domain 2"/>
    <property type="match status" value="1"/>
</dbReference>